<dbReference type="Proteomes" id="UP001433508">
    <property type="component" value="Unassembled WGS sequence"/>
</dbReference>
<gene>
    <name evidence="1" type="ORF">V1525DRAFT_362430</name>
</gene>
<keyword evidence="2" id="KW-1185">Reference proteome</keyword>
<reference evidence="2" key="1">
    <citation type="journal article" date="2024" name="Front. Bioeng. Biotechnol.">
        <title>Genome-scale model development and genomic sequencing of the oleaginous clade Lipomyces.</title>
        <authorList>
            <person name="Czajka J.J."/>
            <person name="Han Y."/>
            <person name="Kim J."/>
            <person name="Mondo S.J."/>
            <person name="Hofstad B.A."/>
            <person name="Robles A."/>
            <person name="Haridas S."/>
            <person name="Riley R."/>
            <person name="LaButti K."/>
            <person name="Pangilinan J."/>
            <person name="Andreopoulos W."/>
            <person name="Lipzen A."/>
            <person name="Yan J."/>
            <person name="Wang M."/>
            <person name="Ng V."/>
            <person name="Grigoriev I.V."/>
            <person name="Spatafora J.W."/>
            <person name="Magnuson J.K."/>
            <person name="Baker S.E."/>
            <person name="Pomraning K.R."/>
        </authorList>
    </citation>
    <scope>NUCLEOTIDE SEQUENCE [LARGE SCALE GENOMIC DNA]</scope>
    <source>
        <strain evidence="2">CBS 7786</strain>
    </source>
</reference>
<comment type="caution">
    <text evidence="1">The sequence shown here is derived from an EMBL/GenBank/DDBJ whole genome shotgun (WGS) entry which is preliminary data.</text>
</comment>
<proteinExistence type="predicted"/>
<name>A0ACC3SZ59_LIPKO</name>
<dbReference type="EMBL" id="MU971383">
    <property type="protein sequence ID" value="KAK9236646.1"/>
    <property type="molecule type" value="Genomic_DNA"/>
</dbReference>
<evidence type="ECO:0000313" key="2">
    <source>
        <dbReference type="Proteomes" id="UP001433508"/>
    </source>
</evidence>
<sequence length="1086" mass="122128">MVLSNILGRRTAVTRSTTPSPSPSRSASPHPAPPEPTLILKIYVLKAKDLAALDRGGTSDPYGVIVLDDFKATTQAIHKTLNPEWNAVFDVPLYPAESEYMIEGTLWDKDRFSKEYLGSFDISVIEKFSDNEVKVIDNDENEPQWYPLYSARARKTYVKGGVYIKLALCCPLDPGATNEALLGKWKAMVSPDLDRVTPSLSDSEAVFDNSASSLENSDEESEAPSEPVADSTYLAVPGNTSRRRRLRLRRRRSYKPYHVGSLADVVGVVFFEIVKVTDLPPERNVTRTGFDMDPFVVVSFGKNVVRTGVQRHNLNPVYNEKVLFRILRHEQSYTFNITVIDRDSLSSNDFVAMASMPVQDILKFGPKPDPETGLYNLPLPQMRARSSGTSSSRRSRSRGSRSPSQMLSRPHTPLPSSDNSEKLSEAMKNASIATNESVDQSLATFNIPLILKHRARWEEKHSPEIQIRAKYVPYTALRQQFWKYLLLLYGNDESSMISRFEIDELLQYLGSTLHSSTVDSFFSRFGKSIDDDLTFDEAILCVEDQLHKDSSEPSKVVEHSVPVTTVPTEGGLLPRGEYESRADSSVQQEDNDSLADLGPWLKAMADDDYSCLDNELPTINTSEERPSEERSITSSDDSRIEQSIRSVEGVSAPPLESYADEIEEKTAEHIITIRECPVCHQPRLNKRSEVDIITHLATCASQDWQQVDLLAMNTYVTSDQARRKWVGNVASKLGYGNYRLGANSANILVQDRITGYISEERMSMYVRLGIRLLYQGLKSPQMERKRIRKLLASLSVKQGKKYDDVRSAKYIKPFIEFYQLDLSEILEPLEEFKTFNQFFYRKLRPGSRPCAAPSQPKIATSPADCRTVVFESIDKATEIWVKGREFSLERLFGAAYPEEVENFVGGAMGIFRLAPQDYHRFHIPVDGVLGRPKLIEGAYYTVNPMAIRSALDVYGENVRVLVPIDSDEFGRVMVVCVGAMMVGSTVITAKEGQRVSRTDELGYFQFGGSTLLLFFQPGKLEFDSDLVSNSKDSVETLIRVGMSIGHTPDEEEQLQKHRKVEEMSEKEKAEVARRIEGSLAPKVADY</sequence>
<accession>A0ACC3SZ59</accession>
<organism evidence="1 2">
    <name type="scientific">Lipomyces kononenkoae</name>
    <name type="common">Yeast</name>
    <dbReference type="NCBI Taxonomy" id="34357"/>
    <lineage>
        <taxon>Eukaryota</taxon>
        <taxon>Fungi</taxon>
        <taxon>Dikarya</taxon>
        <taxon>Ascomycota</taxon>
        <taxon>Saccharomycotina</taxon>
        <taxon>Lipomycetes</taxon>
        <taxon>Lipomycetales</taxon>
        <taxon>Lipomycetaceae</taxon>
        <taxon>Lipomyces</taxon>
    </lineage>
</organism>
<protein>
    <submittedName>
        <fullName evidence="1">Phosphatidylserine decarboxylase-domain-containing protein</fullName>
    </submittedName>
</protein>
<evidence type="ECO:0000313" key="1">
    <source>
        <dbReference type="EMBL" id="KAK9236646.1"/>
    </source>
</evidence>